<dbReference type="EMBL" id="FQTV01000012">
    <property type="protein sequence ID" value="SHF71402.1"/>
    <property type="molecule type" value="Genomic_DNA"/>
</dbReference>
<evidence type="ECO:0000259" key="2">
    <source>
        <dbReference type="Pfam" id="PF18620"/>
    </source>
</evidence>
<name>A0A1M5DX29_9BACE</name>
<dbReference type="AlphaFoldDB" id="A0A1M5DX29"/>
<dbReference type="PROSITE" id="PS51257">
    <property type="entry name" value="PROKAR_LIPOPROTEIN"/>
    <property type="match status" value="1"/>
</dbReference>
<dbReference type="InterPro" id="IPR013728">
    <property type="entry name" value="BT_3987-like_N"/>
</dbReference>
<dbReference type="Gene3D" id="2.60.40.1740">
    <property type="entry name" value="hypothetical protein (bacova_03559)"/>
    <property type="match status" value="1"/>
</dbReference>
<gene>
    <name evidence="3" type="ORF">SAMN05444405_11299</name>
</gene>
<organism evidence="3 4">
    <name type="scientific">Bacteroides luti</name>
    <dbReference type="NCBI Taxonomy" id="1297750"/>
    <lineage>
        <taxon>Bacteria</taxon>
        <taxon>Pseudomonadati</taxon>
        <taxon>Bacteroidota</taxon>
        <taxon>Bacteroidia</taxon>
        <taxon>Bacteroidales</taxon>
        <taxon>Bacteroidaceae</taxon>
        <taxon>Bacteroides</taxon>
    </lineage>
</organism>
<protein>
    <recommendedName>
        <fullName evidence="5">DUF1735 domain-containing protein</fullName>
    </recommendedName>
</protein>
<evidence type="ECO:0000259" key="1">
    <source>
        <dbReference type="Pfam" id="PF08522"/>
    </source>
</evidence>
<dbReference type="OrthoDB" id="1041979at2"/>
<dbReference type="Pfam" id="PF18620">
    <property type="entry name" value="DUF5627"/>
    <property type="match status" value="1"/>
</dbReference>
<evidence type="ECO:0008006" key="5">
    <source>
        <dbReference type="Google" id="ProtNLM"/>
    </source>
</evidence>
<dbReference type="RefSeq" id="WP_073402694.1">
    <property type="nucleotide sequence ID" value="NZ_FQTV01000012.1"/>
</dbReference>
<dbReference type="STRING" id="1297750.SAMN05444405_11299"/>
<reference evidence="3 4" key="1">
    <citation type="submission" date="2016-11" db="EMBL/GenBank/DDBJ databases">
        <authorList>
            <person name="Jaros S."/>
            <person name="Januszkiewicz K."/>
            <person name="Wedrychowicz H."/>
        </authorList>
    </citation>
    <scope>NUCLEOTIDE SEQUENCE [LARGE SCALE GENOMIC DNA]</scope>
    <source>
        <strain evidence="3 4">DSM 26991</strain>
    </source>
</reference>
<dbReference type="Proteomes" id="UP000184509">
    <property type="component" value="Unassembled WGS sequence"/>
</dbReference>
<feature type="domain" description="DUF5627" evidence="2">
    <location>
        <begin position="175"/>
        <end position="325"/>
    </location>
</feature>
<dbReference type="InterPro" id="IPR040580">
    <property type="entry name" value="DUF5627"/>
</dbReference>
<proteinExistence type="predicted"/>
<dbReference type="Pfam" id="PF08522">
    <property type="entry name" value="BT_3987-like_N"/>
    <property type="match status" value="1"/>
</dbReference>
<keyword evidence="4" id="KW-1185">Reference proteome</keyword>
<accession>A0A1M5DX29</accession>
<sequence length="336" mass="37625">MKKIIAAIMMLGALVTSCENSDWDFPDYGKTSVYFAKQTPIRTITLGTDTYDTTLDNEHKCKIMATMGGVYNNETNRIINFEVDESLCNGLTYENGSDIIPMPSSYYKLASNQIIIPVGKVLGGVEVQFTDAFFNDPKSISTTYVIPLRMTSVENADTILKSKNYILYAVKYINKWDGNWLSRGTDVIDDNGSVTTVTRQAKYIENDEVRSLTTTAYKQVVYPVSTVVNVYKEDGTLGTKTLKCDLILTFDDKDKCTITSGTEGYTATGTGTWTKEGAKKAWGDKDRDELKLNYVLTYNYQQKAGGPMLYKKYTCDDTLVARDRGSKLETFTPKNK</sequence>
<feature type="domain" description="BT-3987-like N-terminal" evidence="1">
    <location>
        <begin position="30"/>
        <end position="156"/>
    </location>
</feature>
<evidence type="ECO:0000313" key="3">
    <source>
        <dbReference type="EMBL" id="SHF71402.1"/>
    </source>
</evidence>
<dbReference type="Gene3D" id="2.40.128.420">
    <property type="match status" value="1"/>
</dbReference>
<evidence type="ECO:0000313" key="4">
    <source>
        <dbReference type="Proteomes" id="UP000184509"/>
    </source>
</evidence>